<evidence type="ECO:0000313" key="6">
    <source>
        <dbReference type="Proteomes" id="UP000323392"/>
    </source>
</evidence>
<evidence type="ECO:0000313" key="4">
    <source>
        <dbReference type="EMBL" id="SHK85560.1"/>
    </source>
</evidence>
<evidence type="ECO:0000256" key="1">
    <source>
        <dbReference type="ARBA" id="ARBA00023004"/>
    </source>
</evidence>
<dbReference type="InterPro" id="IPR038157">
    <property type="entry name" value="FeoA_core_dom"/>
</dbReference>
<name>A0A150FNR4_CLOPD</name>
<evidence type="ECO:0000313" key="5">
    <source>
        <dbReference type="Proteomes" id="UP000092605"/>
    </source>
</evidence>
<dbReference type="PATRIC" id="fig|1121328.3.peg.338"/>
<dbReference type="EMBL" id="LSFY01000001">
    <property type="protein sequence ID" value="KXZ39264.1"/>
    <property type="molecule type" value="Genomic_DNA"/>
</dbReference>
<gene>
    <name evidence="3" type="ORF">JWYL7_0339</name>
    <name evidence="4" type="ORF">SAMN05661008_01018</name>
</gene>
<dbReference type="EMBL" id="FRBG01000006">
    <property type="protein sequence ID" value="SHK85560.1"/>
    <property type="molecule type" value="Genomic_DNA"/>
</dbReference>
<dbReference type="RefSeq" id="WP_066068123.1">
    <property type="nucleotide sequence ID" value="NZ_FRBG01000006.1"/>
</dbReference>
<dbReference type="InterPro" id="IPR007167">
    <property type="entry name" value="Fe-transptr_FeoA-like"/>
</dbReference>
<accession>A0A150FNR4</accession>
<keyword evidence="1" id="KW-0408">Iron</keyword>
<dbReference type="AlphaFoldDB" id="A0A150FNR4"/>
<evidence type="ECO:0000313" key="3">
    <source>
        <dbReference type="EMBL" id="KXZ39264.1"/>
    </source>
</evidence>
<reference evidence="3 5" key="1">
    <citation type="submission" date="2016-02" db="EMBL/GenBank/DDBJ databases">
        <title>Draft genome sequence for Clostridium paradoxum JW-YL-7.</title>
        <authorList>
            <person name="Utturkar S.M."/>
            <person name="Lancaster A."/>
            <person name="Poole F.L."/>
            <person name="Adams M.W."/>
            <person name="Brown S.D."/>
        </authorList>
    </citation>
    <scope>NUCLEOTIDE SEQUENCE [LARGE SCALE GENOMIC DNA]</scope>
    <source>
        <strain evidence="3 5">JW-YL-7</strain>
    </source>
</reference>
<dbReference type="InterPro" id="IPR008988">
    <property type="entry name" value="Transcriptional_repressor_C"/>
</dbReference>
<comment type="caution">
    <text evidence="3">The sequence shown here is derived from an EMBL/GenBank/DDBJ whole genome shotgun (WGS) entry which is preliminary data.</text>
</comment>
<dbReference type="Pfam" id="PF04023">
    <property type="entry name" value="FeoA"/>
    <property type="match status" value="1"/>
</dbReference>
<proteinExistence type="predicted"/>
<feature type="domain" description="Ferrous iron transporter FeoA-like" evidence="2">
    <location>
        <begin position="1"/>
        <end position="69"/>
    </location>
</feature>
<dbReference type="SUPFAM" id="SSF50037">
    <property type="entry name" value="C-terminal domain of transcriptional repressors"/>
    <property type="match status" value="1"/>
</dbReference>
<dbReference type="SMART" id="SM00899">
    <property type="entry name" value="FeoA"/>
    <property type="match status" value="1"/>
</dbReference>
<reference evidence="4 6" key="2">
    <citation type="submission" date="2016-11" db="EMBL/GenBank/DDBJ databases">
        <authorList>
            <person name="Varghese N."/>
            <person name="Submissions S."/>
        </authorList>
    </citation>
    <scope>NUCLEOTIDE SEQUENCE [LARGE SCALE GENOMIC DNA]</scope>
    <source>
        <strain evidence="4 6">DSM 7308</strain>
    </source>
</reference>
<dbReference type="Proteomes" id="UP000092605">
    <property type="component" value="Unassembled WGS sequence"/>
</dbReference>
<dbReference type="Gene3D" id="2.30.30.90">
    <property type="match status" value="1"/>
</dbReference>
<sequence>MALYELRKNQKCTIEKMPSNSLLQSLGLRQGIVVSVMSKQPFGGPIVVKVGNRSIAVDKDIAKNIEIKVVS</sequence>
<dbReference type="GO" id="GO:0046914">
    <property type="term" value="F:transition metal ion binding"/>
    <property type="evidence" value="ECO:0007669"/>
    <property type="project" value="InterPro"/>
</dbReference>
<dbReference type="Proteomes" id="UP000323392">
    <property type="component" value="Unassembled WGS sequence"/>
</dbReference>
<organism evidence="3 5">
    <name type="scientific">Alkalithermobacter thermoalcaliphilus JW-YL-7 = DSM 7308</name>
    <dbReference type="NCBI Taxonomy" id="1121328"/>
    <lineage>
        <taxon>Bacteria</taxon>
        <taxon>Bacillati</taxon>
        <taxon>Bacillota</taxon>
        <taxon>Clostridia</taxon>
        <taxon>Peptostreptococcales</taxon>
        <taxon>Tepidibacteraceae</taxon>
        <taxon>Alkalithermobacter</taxon>
    </lineage>
</organism>
<keyword evidence="6" id="KW-1185">Reference proteome</keyword>
<dbReference type="STRING" id="1121328.JWYL7_0339"/>
<protein>
    <submittedName>
        <fullName evidence="3">FeoA family protein</fullName>
    </submittedName>
    <submittedName>
        <fullName evidence="4">Ferrous iron transport protein A</fullName>
    </submittedName>
</protein>
<evidence type="ECO:0000259" key="2">
    <source>
        <dbReference type="SMART" id="SM00899"/>
    </source>
</evidence>
<dbReference type="OrthoDB" id="9811076at2"/>